<accession>A0ABQ4KMY8</accession>
<comment type="caution">
    <text evidence="1">The sequence shown here is derived from an EMBL/GenBank/DDBJ whole genome shotgun (WGS) entry which is preliminary data.</text>
</comment>
<evidence type="ECO:0000313" key="2">
    <source>
        <dbReference type="Proteomes" id="UP000679950"/>
    </source>
</evidence>
<dbReference type="Pfam" id="PF11367">
    <property type="entry name" value="Tail_completion_gp17"/>
    <property type="match status" value="1"/>
</dbReference>
<proteinExistence type="predicted"/>
<keyword evidence="2" id="KW-1185">Reference proteome</keyword>
<reference evidence="1 2" key="1">
    <citation type="submission" date="2021-03" db="EMBL/GenBank/DDBJ databases">
        <title>Antimicrobial resistance genes in bacteria isolated from Japanese honey, and their potential for conferring macrolide and lincosamide resistance in the American foulbrood pathogen Paenibacillus larvae.</title>
        <authorList>
            <person name="Okamoto M."/>
            <person name="Kumagai M."/>
            <person name="Kanamori H."/>
            <person name="Takamatsu D."/>
        </authorList>
    </citation>
    <scope>NUCLEOTIDE SEQUENCE [LARGE SCALE GENOMIC DNA]</scope>
    <source>
        <strain evidence="1 2">J8TS2</strain>
    </source>
</reference>
<dbReference type="InterPro" id="IPR021508">
    <property type="entry name" value="Gp17-like"/>
</dbReference>
<organism evidence="1 2">
    <name type="scientific">Lederbergia ruris</name>
    <dbReference type="NCBI Taxonomy" id="217495"/>
    <lineage>
        <taxon>Bacteria</taxon>
        <taxon>Bacillati</taxon>
        <taxon>Bacillota</taxon>
        <taxon>Bacilli</taxon>
        <taxon>Bacillales</taxon>
        <taxon>Bacillaceae</taxon>
        <taxon>Lederbergia</taxon>
    </lineage>
</organism>
<protein>
    <recommendedName>
        <fullName evidence="3">DUF3168 domain-containing protein</fullName>
    </recommendedName>
</protein>
<dbReference type="Proteomes" id="UP000679950">
    <property type="component" value="Unassembled WGS sequence"/>
</dbReference>
<sequence length="126" mass="14664">MTDSYDAQTELLGALKGNEELTSLVIGGFHNLVAKQSADFPRVVYTEIGNYDEDYADNKINKSVVNFQISVFCDEATIHKQTEITRLIAKIMHELQYKKYDSQDLYEEDTKLYHRGLRFTKNFWNN</sequence>
<name>A0ABQ4KMY8_9BACI</name>
<evidence type="ECO:0008006" key="3">
    <source>
        <dbReference type="Google" id="ProtNLM"/>
    </source>
</evidence>
<dbReference type="RefSeq" id="WP_212967136.1">
    <property type="nucleotide sequence ID" value="NZ_BORB01000039.1"/>
</dbReference>
<gene>
    <name evidence="1" type="ORF">J8TS2_35610</name>
</gene>
<dbReference type="EMBL" id="BORB01000039">
    <property type="protein sequence ID" value="GIN59242.1"/>
    <property type="molecule type" value="Genomic_DNA"/>
</dbReference>
<evidence type="ECO:0000313" key="1">
    <source>
        <dbReference type="EMBL" id="GIN59242.1"/>
    </source>
</evidence>